<dbReference type="SUPFAM" id="SSF69500">
    <property type="entry name" value="DTD-like"/>
    <property type="match status" value="1"/>
</dbReference>
<dbReference type="InterPro" id="IPR003732">
    <property type="entry name" value="Daa-tRNA_deacyls_DTD"/>
</dbReference>
<organism evidence="5 6">
    <name type="scientific">Syntrophothermus lipocalidus (strain DSM 12680 / TGB-C1)</name>
    <dbReference type="NCBI Taxonomy" id="643648"/>
    <lineage>
        <taxon>Bacteria</taxon>
        <taxon>Bacillati</taxon>
        <taxon>Bacillota</taxon>
        <taxon>Clostridia</taxon>
        <taxon>Eubacteriales</taxon>
        <taxon>Syntrophomonadaceae</taxon>
        <taxon>Syntrophothermus</taxon>
    </lineage>
</organism>
<dbReference type="HOGENOM" id="CLU_076901_1_0_9"/>
<keyword evidence="4" id="KW-0694">RNA-binding</keyword>
<sequence>MRAVVQRVVKGRVLVEDREVGRIGHGLVVLLGVKKEDSEADARYLADKVCNLRVFEDDAGKMNRSLLDIGGSVLVVSQFTLLGDARKGRRPSFSEAADPVRAIPLIDAFVSEVKNRGVEVSTGEFGEHMMVEIHNDGPCTILLDSERVF</sequence>
<dbReference type="PANTHER" id="PTHR10472">
    <property type="entry name" value="D-TYROSYL-TRNA TYR DEACYLASE"/>
    <property type="match status" value="1"/>
</dbReference>
<dbReference type="HAMAP" id="MF_00518">
    <property type="entry name" value="Deacylase_Dtd"/>
    <property type="match status" value="1"/>
</dbReference>
<dbReference type="eggNOG" id="COG1490">
    <property type="taxonomic scope" value="Bacteria"/>
</dbReference>
<comment type="catalytic activity">
    <reaction evidence="4">
        <text>a D-aminoacyl-tRNA + H2O = a tRNA + a D-alpha-amino acid + H(+)</text>
        <dbReference type="Rhea" id="RHEA:13953"/>
        <dbReference type="Rhea" id="RHEA-COMP:10123"/>
        <dbReference type="Rhea" id="RHEA-COMP:10124"/>
        <dbReference type="ChEBI" id="CHEBI:15377"/>
        <dbReference type="ChEBI" id="CHEBI:15378"/>
        <dbReference type="ChEBI" id="CHEBI:59871"/>
        <dbReference type="ChEBI" id="CHEBI:78442"/>
        <dbReference type="ChEBI" id="CHEBI:79333"/>
        <dbReference type="EC" id="3.1.1.96"/>
    </reaction>
</comment>
<name>D7CLG4_SYNLT</name>
<evidence type="ECO:0000256" key="4">
    <source>
        <dbReference type="HAMAP-Rule" id="MF_00518"/>
    </source>
</evidence>
<dbReference type="EC" id="3.1.1.96" evidence="4"/>
<reference evidence="6" key="1">
    <citation type="journal article" date="2010" name="Stand. Genomic Sci.">
        <title>Complete genome sequence of Syntrophothermus lipocalidus type strain (TGB-C1T).</title>
        <authorList>
            <consortium name="US DOE Joint Genome Institute (JGI-PGF)"/>
            <person name="Djao O."/>
            <person name="Zhang X."/>
            <person name="Lucas S."/>
            <person name="Lapidus A."/>
            <person name="Glavina Del Rio T."/>
            <person name="Nolan M."/>
            <person name="Tice H."/>
            <person name="Cheng J."/>
            <person name="Han C."/>
            <person name="Tapia R."/>
            <person name="Goodwin L."/>
            <person name="Pitluck S."/>
            <person name="Liolios K."/>
            <person name="Ivanova N."/>
            <person name="Mavromatis K."/>
            <person name="Mikhailova N."/>
            <person name="Ovchinnikova G."/>
            <person name="Pati A."/>
            <person name="Brambilla E."/>
            <person name="Chen A."/>
            <person name="Palaniappan K."/>
            <person name="Land M."/>
            <person name="Hauser L."/>
            <person name="Chang Y."/>
            <person name="Jeffries C."/>
            <person name="Rohde M."/>
            <person name="Sikorski J."/>
            <person name="Spring S."/>
            <person name="Goker M."/>
            <person name="Detter J."/>
            <person name="Woyke T."/>
            <person name="Bristow J."/>
            <person name="Eisen J."/>
            <person name="Markowitz V."/>
            <person name="Hugenholtz P."/>
            <person name="Kyrpides N."/>
            <person name="Klenk H."/>
        </authorList>
    </citation>
    <scope>NUCLEOTIDE SEQUENCE [LARGE SCALE GENOMIC DNA]</scope>
    <source>
        <strain evidence="6">DSM 12680 / TGB-C1</strain>
    </source>
</reference>
<comment type="similarity">
    <text evidence="1 4">Belongs to the DTD family.</text>
</comment>
<dbReference type="KEGG" id="slp:Slip_0769"/>
<reference evidence="5 6" key="2">
    <citation type="journal article" date="2010" name="Stand. Genomic Sci.">
        <title>Complete genome sequence of Syntrophothermus lipocalidus type strain (TGB-C1).</title>
        <authorList>
            <person name="Djao O.D."/>
            <person name="Zhang X."/>
            <person name="Lucas S."/>
            <person name="Lapidus A."/>
            <person name="Del Rio T.G."/>
            <person name="Nolan M."/>
            <person name="Tice H."/>
            <person name="Cheng J.F."/>
            <person name="Han C."/>
            <person name="Tapia R."/>
            <person name="Goodwin L."/>
            <person name="Pitluck S."/>
            <person name="Liolios K."/>
            <person name="Ivanova N."/>
            <person name="Mavromatis K."/>
            <person name="Mikhailova N."/>
            <person name="Ovchinnikova G."/>
            <person name="Pati A."/>
            <person name="Brambilla E."/>
            <person name="Chen A."/>
            <person name="Palaniappan K."/>
            <person name="Land M."/>
            <person name="Hauser L."/>
            <person name="Chang Y.J."/>
            <person name="Jeffries C.D."/>
            <person name="Rohde M."/>
            <person name="Sikorski J."/>
            <person name="Spring S."/>
            <person name="Goker M."/>
            <person name="Detter J.C."/>
            <person name="Woyke T."/>
            <person name="Bristow J."/>
            <person name="Eisen J.A."/>
            <person name="Markowitz V."/>
            <person name="Hugenholtz P."/>
            <person name="Kyrpides N.C."/>
            <person name="Klenk H.P."/>
        </authorList>
    </citation>
    <scope>NUCLEOTIDE SEQUENCE [LARGE SCALE GENOMIC DNA]</scope>
    <source>
        <strain evidence="6">DSM 12680 / TGB-C1</strain>
    </source>
</reference>
<dbReference type="GO" id="GO:0051500">
    <property type="term" value="F:D-tyrosyl-tRNA(Tyr) deacylase activity"/>
    <property type="evidence" value="ECO:0007669"/>
    <property type="project" value="TreeGrafter"/>
</dbReference>
<evidence type="ECO:0000313" key="5">
    <source>
        <dbReference type="EMBL" id="ADI01549.1"/>
    </source>
</evidence>
<comment type="subcellular location">
    <subcellularLocation>
        <location evidence="4">Cytoplasm</location>
    </subcellularLocation>
</comment>
<dbReference type="GO" id="GO:0000049">
    <property type="term" value="F:tRNA binding"/>
    <property type="evidence" value="ECO:0007669"/>
    <property type="project" value="UniProtKB-UniRule"/>
</dbReference>
<dbReference type="GO" id="GO:0019478">
    <property type="term" value="P:D-amino acid catabolic process"/>
    <property type="evidence" value="ECO:0007669"/>
    <property type="project" value="UniProtKB-UniRule"/>
</dbReference>
<dbReference type="NCBIfam" id="TIGR00256">
    <property type="entry name" value="D-aminoacyl-tRNA deacylase"/>
    <property type="match status" value="1"/>
</dbReference>
<dbReference type="RefSeq" id="WP_013174951.1">
    <property type="nucleotide sequence ID" value="NC_014220.1"/>
</dbReference>
<dbReference type="OrthoDB" id="9801395at2"/>
<dbReference type="PANTHER" id="PTHR10472:SF5">
    <property type="entry name" value="D-AMINOACYL-TRNA DEACYLASE 1"/>
    <property type="match status" value="1"/>
</dbReference>
<dbReference type="EMBL" id="CP002048">
    <property type="protein sequence ID" value="ADI01549.1"/>
    <property type="molecule type" value="Genomic_DNA"/>
</dbReference>
<dbReference type="Gene3D" id="3.50.80.10">
    <property type="entry name" value="D-tyrosyl-tRNA(Tyr) deacylase"/>
    <property type="match status" value="1"/>
</dbReference>
<keyword evidence="3 4" id="KW-0378">Hydrolase</keyword>
<evidence type="ECO:0000313" key="6">
    <source>
        <dbReference type="Proteomes" id="UP000000378"/>
    </source>
</evidence>
<comment type="subunit">
    <text evidence="4">Homodimer.</text>
</comment>
<dbReference type="STRING" id="643648.Slip_0769"/>
<gene>
    <name evidence="4" type="primary">dtd</name>
    <name evidence="5" type="ordered locus">Slip_0769</name>
</gene>
<comment type="function">
    <text evidence="4">An aminoacyl-tRNA editing enzyme that deacylates mischarged D-aminoacyl-tRNAs. Also deacylates mischarged glycyl-tRNA(Ala), protecting cells against glycine mischarging by AlaRS. Acts via tRNA-based rather than protein-based catalysis; rejects L-amino acids rather than detecting D-amino acids in the active site. By recycling D-aminoacyl-tRNA to D-amino acids and free tRNA molecules, this enzyme counteracts the toxicity associated with the formation of D-aminoacyl-tRNA entities in vivo and helps enforce protein L-homochirality.</text>
</comment>
<dbReference type="GO" id="GO:0106026">
    <property type="term" value="F:Gly-tRNA(Ala) deacylase activity"/>
    <property type="evidence" value="ECO:0007669"/>
    <property type="project" value="UniProtKB-UniRule"/>
</dbReference>
<feature type="short sequence motif" description="Gly-cisPro motif, important for rejection of L-amino acids" evidence="4">
    <location>
        <begin position="137"/>
        <end position="138"/>
    </location>
</feature>
<dbReference type="GO" id="GO:0005737">
    <property type="term" value="C:cytoplasm"/>
    <property type="evidence" value="ECO:0007669"/>
    <property type="project" value="UniProtKB-SubCell"/>
</dbReference>
<dbReference type="Pfam" id="PF02580">
    <property type="entry name" value="Tyr_Deacylase"/>
    <property type="match status" value="1"/>
</dbReference>
<keyword evidence="2 4" id="KW-0820">tRNA-binding</keyword>
<keyword evidence="4" id="KW-0963">Cytoplasm</keyword>
<protein>
    <recommendedName>
        <fullName evidence="4">D-aminoacyl-tRNA deacylase</fullName>
        <shortName evidence="4">DTD</shortName>
        <ecNumber evidence="4">3.1.1.96</ecNumber>
    </recommendedName>
    <alternativeName>
        <fullName evidence="4">Gly-tRNA(Ala) deacylase</fullName>
        <ecNumber evidence="4">3.1.1.-</ecNumber>
    </alternativeName>
</protein>
<dbReference type="AlphaFoldDB" id="D7CLG4"/>
<dbReference type="InterPro" id="IPR023509">
    <property type="entry name" value="DTD-like_sf"/>
</dbReference>
<dbReference type="Proteomes" id="UP000000378">
    <property type="component" value="Chromosome"/>
</dbReference>
<accession>D7CLG4</accession>
<dbReference type="FunFam" id="3.50.80.10:FF:000001">
    <property type="entry name" value="D-aminoacyl-tRNA deacylase"/>
    <property type="match status" value="1"/>
</dbReference>
<evidence type="ECO:0000256" key="2">
    <source>
        <dbReference type="ARBA" id="ARBA00022555"/>
    </source>
</evidence>
<comment type="domain">
    <text evidence="4">A Gly-cisPro motif from one monomer fits into the active site of the other monomer to allow specific chiral rejection of L-amino acids.</text>
</comment>
<keyword evidence="6" id="KW-1185">Reference proteome</keyword>
<comment type="catalytic activity">
    <reaction evidence="4">
        <text>glycyl-tRNA(Ala) + H2O = tRNA(Ala) + glycine + H(+)</text>
        <dbReference type="Rhea" id="RHEA:53744"/>
        <dbReference type="Rhea" id="RHEA-COMP:9657"/>
        <dbReference type="Rhea" id="RHEA-COMP:13640"/>
        <dbReference type="ChEBI" id="CHEBI:15377"/>
        <dbReference type="ChEBI" id="CHEBI:15378"/>
        <dbReference type="ChEBI" id="CHEBI:57305"/>
        <dbReference type="ChEBI" id="CHEBI:78442"/>
        <dbReference type="ChEBI" id="CHEBI:78522"/>
    </reaction>
</comment>
<evidence type="ECO:0000256" key="1">
    <source>
        <dbReference type="ARBA" id="ARBA00009673"/>
    </source>
</evidence>
<dbReference type="EC" id="3.1.1.-" evidence="4"/>
<proteinExistence type="inferred from homology"/>
<dbReference type="GO" id="GO:0043908">
    <property type="term" value="F:Ser(Gly)-tRNA(Ala) hydrolase activity"/>
    <property type="evidence" value="ECO:0007669"/>
    <property type="project" value="UniProtKB-UniRule"/>
</dbReference>
<evidence type="ECO:0000256" key="3">
    <source>
        <dbReference type="ARBA" id="ARBA00022801"/>
    </source>
</evidence>